<evidence type="ECO:0000256" key="9">
    <source>
        <dbReference type="ARBA" id="ARBA00023136"/>
    </source>
</evidence>
<dbReference type="PROSITE" id="PS50089">
    <property type="entry name" value="ZF_RING_2"/>
    <property type="match status" value="1"/>
</dbReference>
<dbReference type="Pfam" id="PF25998">
    <property type="entry name" value="U-box_ZFPL1"/>
    <property type="match status" value="1"/>
</dbReference>
<organism evidence="14 15">
    <name type="scientific">Accipiter nisus</name>
    <name type="common">Eurasian sparrowhawk</name>
    <dbReference type="NCBI Taxonomy" id="211598"/>
    <lineage>
        <taxon>Eukaryota</taxon>
        <taxon>Metazoa</taxon>
        <taxon>Chordata</taxon>
        <taxon>Craniata</taxon>
        <taxon>Vertebrata</taxon>
        <taxon>Euteleostomi</taxon>
        <taxon>Archelosauria</taxon>
        <taxon>Archosauria</taxon>
        <taxon>Dinosauria</taxon>
        <taxon>Saurischia</taxon>
        <taxon>Theropoda</taxon>
        <taxon>Coelurosauria</taxon>
        <taxon>Aves</taxon>
        <taxon>Neognathae</taxon>
        <taxon>Neoaves</taxon>
        <taxon>Telluraves</taxon>
        <taxon>Accipitrimorphae</taxon>
        <taxon>Accipitriformes</taxon>
        <taxon>Accipitridae</taxon>
        <taxon>Accipitrinae</taxon>
        <taxon>Accipiter</taxon>
    </lineage>
</organism>
<keyword evidence="9" id="KW-0472">Membrane</keyword>
<evidence type="ECO:0000256" key="6">
    <source>
        <dbReference type="ARBA" id="ARBA00022771"/>
    </source>
</evidence>
<feature type="compositionally biased region" description="Acidic residues" evidence="12">
    <location>
        <begin position="293"/>
        <end position="303"/>
    </location>
</feature>
<reference evidence="14" key="2">
    <citation type="submission" date="2025-09" db="UniProtKB">
        <authorList>
            <consortium name="Ensembl"/>
        </authorList>
    </citation>
    <scope>IDENTIFICATION</scope>
</reference>
<dbReference type="InterPro" id="IPR058731">
    <property type="entry name" value="Znf-B_box_ZFPL1-like"/>
</dbReference>
<accession>A0A8B9NLZ3</accession>
<dbReference type="GO" id="GO:0008270">
    <property type="term" value="F:zinc ion binding"/>
    <property type="evidence" value="ECO:0007669"/>
    <property type="project" value="UniProtKB-UniRule"/>
</dbReference>
<keyword evidence="11" id="KW-0931">ER-Golgi transport</keyword>
<keyword evidence="6 10" id="KW-0863">Zinc-finger</keyword>
<feature type="compositionally biased region" description="Gly residues" evidence="12">
    <location>
        <begin position="317"/>
        <end position="326"/>
    </location>
</feature>
<evidence type="ECO:0000256" key="2">
    <source>
        <dbReference type="ARBA" id="ARBA00005561"/>
    </source>
</evidence>
<keyword evidence="8" id="KW-1133">Transmembrane helix</keyword>
<feature type="compositionally biased region" description="Pro residues" evidence="12">
    <location>
        <begin position="340"/>
        <end position="368"/>
    </location>
</feature>
<evidence type="ECO:0000256" key="5">
    <source>
        <dbReference type="ARBA" id="ARBA00022723"/>
    </source>
</evidence>
<dbReference type="PANTHER" id="PTHR12981:SF0">
    <property type="entry name" value="ZINC FINGER PROTEIN-LIKE 1"/>
    <property type="match status" value="1"/>
</dbReference>
<evidence type="ECO:0000256" key="12">
    <source>
        <dbReference type="SAM" id="MobiDB-lite"/>
    </source>
</evidence>
<feature type="domain" description="RING-type" evidence="13">
    <location>
        <begin position="53"/>
        <end position="100"/>
    </location>
</feature>
<dbReference type="PRINTS" id="PR01217">
    <property type="entry name" value="PRICHEXTENSN"/>
</dbReference>
<keyword evidence="7 11" id="KW-0862">Zinc</keyword>
<evidence type="ECO:0000256" key="4">
    <source>
        <dbReference type="ARBA" id="ARBA00022692"/>
    </source>
</evidence>
<keyword evidence="4" id="KW-0812">Transmembrane</keyword>
<dbReference type="CDD" id="cd16487">
    <property type="entry name" value="mRING-H2-C3DHC3_ZFPL1"/>
    <property type="match status" value="1"/>
</dbReference>
<feature type="region of interest" description="Disordered" evidence="12">
    <location>
        <begin position="138"/>
        <end position="369"/>
    </location>
</feature>
<evidence type="ECO:0000256" key="3">
    <source>
        <dbReference type="ARBA" id="ARBA00022409"/>
    </source>
</evidence>
<evidence type="ECO:0000256" key="8">
    <source>
        <dbReference type="ARBA" id="ARBA00022989"/>
    </source>
</evidence>
<feature type="compositionally biased region" description="Pro residues" evidence="12">
    <location>
        <begin position="187"/>
        <end position="223"/>
    </location>
</feature>
<feature type="compositionally biased region" description="Pro residues" evidence="12">
    <location>
        <begin position="148"/>
        <end position="163"/>
    </location>
</feature>
<keyword evidence="5 11" id="KW-0479">Metal-binding</keyword>
<sequence length="387" mass="40385">MGLCKCPKRKVTNLFCFEHRVNVCESCLVTGHHKCIVQSYLQWLQDSDYSPDCPLCDTPLAARETVRLVCYDVFHWSCLAGRARALPPRTAPAGHRCPTCGGPLFPPPNLEGPVAAALRARLASAPWARPGLGLPLVSTPKMAHTPPHDPPGTPKPSCPPPAPGTHKPTLVPPPLLRAPPCSLSTPPTSPGPPKSPLSPRHPQPPPDTPCVPPQHPQPPPDIPSTPIAPSSPPMPPPALPNPPQPPAPLLFPPDTPKPPHFPPRYPNPPSMSLLPPSSRGGPSLMGCPPLQIEDAEATPDPDPEGGAPDGTWDGFRGEGGVWGGGTPTPPRGPPTLGVLLPPPTDPPISFPAAPVTPPEPPPSPPPPHAVVHMGAETLTLHAGKLGG</sequence>
<keyword evidence="15" id="KW-1185">Reference proteome</keyword>
<feature type="compositionally biased region" description="Pro residues" evidence="12">
    <location>
        <begin position="229"/>
        <end position="269"/>
    </location>
</feature>
<name>A0A8B9NLZ3_9AVES</name>
<feature type="compositionally biased region" description="Low complexity" evidence="12">
    <location>
        <begin position="270"/>
        <end position="286"/>
    </location>
</feature>
<dbReference type="InterPro" id="IPR001841">
    <property type="entry name" value="Znf_RING"/>
</dbReference>
<dbReference type="PANTHER" id="PTHR12981">
    <property type="entry name" value="ZINC FINGER PROTEIN-LIKE 1"/>
    <property type="match status" value="1"/>
</dbReference>
<dbReference type="InterPro" id="IPR039043">
    <property type="entry name" value="ZFPL1"/>
</dbReference>
<evidence type="ECO:0000256" key="10">
    <source>
        <dbReference type="PROSITE-ProRule" id="PRU00175"/>
    </source>
</evidence>
<evidence type="ECO:0000256" key="1">
    <source>
        <dbReference type="ARBA" id="ARBA00004612"/>
    </source>
</evidence>
<evidence type="ECO:0000256" key="11">
    <source>
        <dbReference type="RuleBase" id="RU369078"/>
    </source>
</evidence>
<reference evidence="14" key="1">
    <citation type="submission" date="2025-08" db="UniProtKB">
        <authorList>
            <consortium name="Ensembl"/>
        </authorList>
    </citation>
    <scope>IDENTIFICATION</scope>
</reference>
<dbReference type="SUPFAM" id="SSF57850">
    <property type="entry name" value="RING/U-box"/>
    <property type="match status" value="1"/>
</dbReference>
<evidence type="ECO:0000313" key="15">
    <source>
        <dbReference type="Proteomes" id="UP000694541"/>
    </source>
</evidence>
<keyword evidence="11" id="KW-0333">Golgi apparatus</keyword>
<dbReference type="Ensembl" id="ENSANIT00000025211.1">
    <property type="protein sequence ID" value="ENSANIP00000024399.1"/>
    <property type="gene ID" value="ENSANIG00000016506.1"/>
</dbReference>
<evidence type="ECO:0000313" key="14">
    <source>
        <dbReference type="Ensembl" id="ENSANIP00000024399.1"/>
    </source>
</evidence>
<comment type="subcellular location">
    <subcellularLocation>
        <location evidence="1 11">Golgi apparatus</location>
        <location evidence="1 11">cis-Golgi network membrane</location>
        <topology evidence="1 11">Single-pass membrane protein</topology>
    </subcellularLocation>
</comment>
<evidence type="ECO:0000259" key="13">
    <source>
        <dbReference type="PROSITE" id="PS50089"/>
    </source>
</evidence>
<dbReference type="InterPro" id="IPR058730">
    <property type="entry name" value="U-box_ZFPL1-like"/>
</dbReference>
<dbReference type="GO" id="GO:0016192">
    <property type="term" value="P:vesicle-mediated transport"/>
    <property type="evidence" value="ECO:0007669"/>
    <property type="project" value="UniProtKB-KW"/>
</dbReference>
<dbReference type="AlphaFoldDB" id="A0A8B9NLZ3"/>
<comment type="domain">
    <text evidence="11">The B box-type and RING-type zinc fingers although degenerate play a central role in function of the protein.</text>
</comment>
<dbReference type="Proteomes" id="UP000694541">
    <property type="component" value="Unplaced"/>
</dbReference>
<comment type="function">
    <text evidence="11">Required for cis-Golgi integrity and efficient ER to Golgi transport.</text>
</comment>
<keyword evidence="11" id="KW-0813">Transport</keyword>
<dbReference type="GO" id="GO:0005794">
    <property type="term" value="C:Golgi apparatus"/>
    <property type="evidence" value="ECO:0007669"/>
    <property type="project" value="UniProtKB-SubCell"/>
</dbReference>
<protein>
    <recommendedName>
        <fullName evidence="3 11">Zinc finger protein-like 1</fullName>
    </recommendedName>
</protein>
<comment type="similarity">
    <text evidence="2 11">Belongs to the ZFPL1 family.</text>
</comment>
<proteinExistence type="inferred from homology"/>
<dbReference type="Pfam" id="PF25993">
    <property type="entry name" value="zf-B_box_ZFPL1"/>
    <property type="match status" value="1"/>
</dbReference>
<evidence type="ECO:0000256" key="7">
    <source>
        <dbReference type="ARBA" id="ARBA00022833"/>
    </source>
</evidence>